<accession>A0A4Q4IT38</accession>
<proteinExistence type="predicted"/>
<dbReference type="RefSeq" id="WP_007686294.1">
    <property type="nucleotide sequence ID" value="NZ_JACBZE010000024.1"/>
</dbReference>
<comment type="caution">
    <text evidence="2">The sequence shown here is derived from an EMBL/GenBank/DDBJ whole genome shotgun (WGS) entry which is preliminary data.</text>
</comment>
<evidence type="ECO:0000256" key="1">
    <source>
        <dbReference type="SAM" id="Coils"/>
    </source>
</evidence>
<evidence type="ECO:0000313" key="3">
    <source>
        <dbReference type="Proteomes" id="UP000292734"/>
    </source>
</evidence>
<dbReference type="Proteomes" id="UP000292734">
    <property type="component" value="Unassembled WGS sequence"/>
</dbReference>
<reference evidence="2 3" key="1">
    <citation type="submission" date="2019-02" db="EMBL/GenBank/DDBJ databases">
        <authorList>
            <person name="Feng G."/>
        </authorList>
    </citation>
    <scope>NUCLEOTIDE SEQUENCE [LARGE SCALE GENOMIC DNA]</scope>
    <source>
        <strain evidence="2 3">DSM 26779</strain>
    </source>
</reference>
<dbReference type="AlphaFoldDB" id="A0A4Q4IT38"/>
<evidence type="ECO:0000313" key="2">
    <source>
        <dbReference type="EMBL" id="RYL96477.1"/>
    </source>
</evidence>
<sequence>MESTVDVLAALKRKLSEELDHAIAKVAAIEAEMAAVEAALAAIPQIESVEKAATPPSGGRKMSVKAMVLDALERHFPQGASALDLLECFAKEYGRDDVARTSLSPQLTTLKNDGKIARDGMAWILVKHD</sequence>
<organism evidence="2 3">
    <name type="scientific">Sphingobium indicum</name>
    <dbReference type="NCBI Taxonomy" id="332055"/>
    <lineage>
        <taxon>Bacteria</taxon>
        <taxon>Pseudomonadati</taxon>
        <taxon>Pseudomonadota</taxon>
        <taxon>Alphaproteobacteria</taxon>
        <taxon>Sphingomonadales</taxon>
        <taxon>Sphingomonadaceae</taxon>
        <taxon>Sphingobium</taxon>
    </lineage>
</organism>
<protein>
    <submittedName>
        <fullName evidence="2">Uncharacterized protein</fullName>
    </submittedName>
</protein>
<name>A0A4Q4IT38_9SPHN</name>
<gene>
    <name evidence="2" type="ORF">EWH08_19730</name>
</gene>
<feature type="coiled-coil region" evidence="1">
    <location>
        <begin position="12"/>
        <end position="39"/>
    </location>
</feature>
<keyword evidence="1" id="KW-0175">Coiled coil</keyword>
<dbReference type="EMBL" id="SEOM01000021">
    <property type="protein sequence ID" value="RYL96477.1"/>
    <property type="molecule type" value="Genomic_DNA"/>
</dbReference>